<keyword evidence="2" id="KW-1185">Reference proteome</keyword>
<dbReference type="AlphaFoldDB" id="A0A318UT24"/>
<reference evidence="1 2" key="1">
    <citation type="submission" date="2018-06" db="EMBL/GenBank/DDBJ databases">
        <title>Genomic Encyclopedia of Archaeal and Bacterial Type Strains, Phase II (KMG-II): from individual species to whole genera.</title>
        <authorList>
            <person name="Goeker M."/>
        </authorList>
    </citation>
    <scope>NUCLEOTIDE SEQUENCE [LARGE SCALE GENOMIC DNA]</scope>
    <source>
        <strain evidence="1 2">DSM 27372</strain>
    </source>
</reference>
<comment type="caution">
    <text evidence="1">The sequence shown here is derived from an EMBL/GenBank/DDBJ whole genome shotgun (WGS) entry which is preliminary data.</text>
</comment>
<name>A0A318UT24_9SPHI</name>
<organism evidence="1 2">
    <name type="scientific">Pedobacter nutrimenti</name>
    <dbReference type="NCBI Taxonomy" id="1241337"/>
    <lineage>
        <taxon>Bacteria</taxon>
        <taxon>Pseudomonadati</taxon>
        <taxon>Bacteroidota</taxon>
        <taxon>Sphingobacteriia</taxon>
        <taxon>Sphingobacteriales</taxon>
        <taxon>Sphingobacteriaceae</taxon>
        <taxon>Pedobacter</taxon>
    </lineage>
</organism>
<proteinExistence type="predicted"/>
<dbReference type="EMBL" id="QKLU01000001">
    <property type="protein sequence ID" value="PYF77245.1"/>
    <property type="molecule type" value="Genomic_DNA"/>
</dbReference>
<sequence>MGRSSATLIGFLAGIAAGAAIALYLKSSSDPEEIREMPLPFRDLGNRVSERVNTSIRNRFVRDSEDFEDHVEHI</sequence>
<dbReference type="Proteomes" id="UP000248198">
    <property type="component" value="Unassembled WGS sequence"/>
</dbReference>
<dbReference type="RefSeq" id="WP_110827308.1">
    <property type="nucleotide sequence ID" value="NZ_QKLU01000001.1"/>
</dbReference>
<evidence type="ECO:0000313" key="1">
    <source>
        <dbReference type="EMBL" id="PYF77245.1"/>
    </source>
</evidence>
<protein>
    <recommendedName>
        <fullName evidence="3">YtxH-like protein</fullName>
    </recommendedName>
</protein>
<accession>A0A318UT24</accession>
<evidence type="ECO:0000313" key="2">
    <source>
        <dbReference type="Proteomes" id="UP000248198"/>
    </source>
</evidence>
<gene>
    <name evidence="1" type="ORF">B0O44_101726</name>
</gene>
<evidence type="ECO:0008006" key="3">
    <source>
        <dbReference type="Google" id="ProtNLM"/>
    </source>
</evidence>